<dbReference type="EMBL" id="JAEVFJ010000024">
    <property type="protein sequence ID" value="KAH8094924.1"/>
    <property type="molecule type" value="Genomic_DNA"/>
</dbReference>
<dbReference type="AlphaFoldDB" id="A0A8K0UJY9"/>
<dbReference type="Proteomes" id="UP000813824">
    <property type="component" value="Unassembled WGS sequence"/>
</dbReference>
<evidence type="ECO:0000313" key="3">
    <source>
        <dbReference type="Proteomes" id="UP000813824"/>
    </source>
</evidence>
<sequence>MSKRKSDAGAATSSKKARTSDAANPHASAVALVSSILADRESFVLPDDDDAIIDNFIQLAQYARALEGQIASGSGAGGDGPQKSPEAIQAAAEKLRRAAVAGIKKQMSWKPSCKTGGAKFLYDGVCADPAVFGAMFGLNEAPTWKQKKIPTEEFEKYFGDIVGSVRYDSLYITSKDVNVKYADGEFKISGTYGVSRSL</sequence>
<dbReference type="OrthoDB" id="5370359at2759"/>
<accession>A0A8K0UJY9</accession>
<organism evidence="2 3">
    <name type="scientific">Cristinia sonorae</name>
    <dbReference type="NCBI Taxonomy" id="1940300"/>
    <lineage>
        <taxon>Eukaryota</taxon>
        <taxon>Fungi</taxon>
        <taxon>Dikarya</taxon>
        <taxon>Basidiomycota</taxon>
        <taxon>Agaricomycotina</taxon>
        <taxon>Agaricomycetes</taxon>
        <taxon>Agaricomycetidae</taxon>
        <taxon>Agaricales</taxon>
        <taxon>Pleurotineae</taxon>
        <taxon>Stephanosporaceae</taxon>
        <taxon>Cristinia</taxon>
    </lineage>
</organism>
<evidence type="ECO:0000313" key="2">
    <source>
        <dbReference type="EMBL" id="KAH8094924.1"/>
    </source>
</evidence>
<evidence type="ECO:0000256" key="1">
    <source>
        <dbReference type="SAM" id="MobiDB-lite"/>
    </source>
</evidence>
<proteinExistence type="predicted"/>
<reference evidence="2" key="1">
    <citation type="journal article" date="2021" name="New Phytol.">
        <title>Evolutionary innovations through gain and loss of genes in the ectomycorrhizal Boletales.</title>
        <authorList>
            <person name="Wu G."/>
            <person name="Miyauchi S."/>
            <person name="Morin E."/>
            <person name="Kuo A."/>
            <person name="Drula E."/>
            <person name="Varga T."/>
            <person name="Kohler A."/>
            <person name="Feng B."/>
            <person name="Cao Y."/>
            <person name="Lipzen A."/>
            <person name="Daum C."/>
            <person name="Hundley H."/>
            <person name="Pangilinan J."/>
            <person name="Johnson J."/>
            <person name="Barry K."/>
            <person name="LaButti K."/>
            <person name="Ng V."/>
            <person name="Ahrendt S."/>
            <person name="Min B."/>
            <person name="Choi I.G."/>
            <person name="Park H."/>
            <person name="Plett J.M."/>
            <person name="Magnuson J."/>
            <person name="Spatafora J.W."/>
            <person name="Nagy L.G."/>
            <person name="Henrissat B."/>
            <person name="Grigoriev I.V."/>
            <person name="Yang Z.L."/>
            <person name="Xu J."/>
            <person name="Martin F.M."/>
        </authorList>
    </citation>
    <scope>NUCLEOTIDE SEQUENCE</scope>
    <source>
        <strain evidence="2">KKN 215</strain>
    </source>
</reference>
<comment type="caution">
    <text evidence="2">The sequence shown here is derived from an EMBL/GenBank/DDBJ whole genome shotgun (WGS) entry which is preliminary data.</text>
</comment>
<name>A0A8K0UJY9_9AGAR</name>
<keyword evidence="3" id="KW-1185">Reference proteome</keyword>
<gene>
    <name evidence="2" type="ORF">BXZ70DRAFT_344568</name>
</gene>
<feature type="region of interest" description="Disordered" evidence="1">
    <location>
        <begin position="1"/>
        <end position="26"/>
    </location>
</feature>
<protein>
    <submittedName>
        <fullName evidence="2">Uncharacterized protein</fullName>
    </submittedName>
</protein>